<reference evidence="6 7" key="1">
    <citation type="journal article" date="2024" name="BMC Genomics">
        <title>De novo assembly and annotation of Popillia japonica's genome with initial clues to its potential as an invasive pest.</title>
        <authorList>
            <person name="Cucini C."/>
            <person name="Boschi S."/>
            <person name="Funari R."/>
            <person name="Cardaioli E."/>
            <person name="Iannotti N."/>
            <person name="Marturano G."/>
            <person name="Paoli F."/>
            <person name="Bruttini M."/>
            <person name="Carapelli A."/>
            <person name="Frati F."/>
            <person name="Nardi F."/>
        </authorList>
    </citation>
    <scope>NUCLEOTIDE SEQUENCE [LARGE SCALE GENOMIC DNA]</scope>
    <source>
        <strain evidence="6">DMR45628</strain>
    </source>
</reference>
<name>A0AAW1KJD7_POPJA</name>
<dbReference type="GO" id="GO:0008237">
    <property type="term" value="F:metallopeptidase activity"/>
    <property type="evidence" value="ECO:0007669"/>
    <property type="project" value="InterPro"/>
</dbReference>
<evidence type="ECO:0000313" key="6">
    <source>
        <dbReference type="EMBL" id="KAK9718271.1"/>
    </source>
</evidence>
<dbReference type="AlphaFoldDB" id="A0AAW1KJD7"/>
<comment type="similarity">
    <text evidence="1 5">Belongs to the peptidase M2 family.</text>
</comment>
<dbReference type="GO" id="GO:0008241">
    <property type="term" value="F:peptidyl-dipeptidase activity"/>
    <property type="evidence" value="ECO:0007669"/>
    <property type="project" value="InterPro"/>
</dbReference>
<dbReference type="PROSITE" id="PS52011">
    <property type="entry name" value="PEPTIDASE_M2"/>
    <property type="match status" value="1"/>
</dbReference>
<keyword evidence="3" id="KW-1015">Disulfide bond</keyword>
<evidence type="ECO:0000256" key="3">
    <source>
        <dbReference type="ARBA" id="ARBA00023157"/>
    </source>
</evidence>
<keyword evidence="4" id="KW-0325">Glycoprotein</keyword>
<gene>
    <name evidence="6" type="ORF">QE152_g23317</name>
</gene>
<proteinExistence type="inferred from homology"/>
<comment type="caution">
    <text evidence="5">Lacks conserved residue(s) required for the propagation of feature annotation.</text>
</comment>
<dbReference type="GO" id="GO:0006508">
    <property type="term" value="P:proteolysis"/>
    <property type="evidence" value="ECO:0007669"/>
    <property type="project" value="InterPro"/>
</dbReference>
<evidence type="ECO:0000256" key="2">
    <source>
        <dbReference type="ARBA" id="ARBA00022729"/>
    </source>
</evidence>
<dbReference type="SUPFAM" id="SSF55486">
    <property type="entry name" value="Metalloproteases ('zincins'), catalytic domain"/>
    <property type="match status" value="2"/>
</dbReference>
<accession>A0AAW1KJD7</accession>
<keyword evidence="2" id="KW-0732">Signal</keyword>
<dbReference type="GO" id="GO:0005886">
    <property type="term" value="C:plasma membrane"/>
    <property type="evidence" value="ECO:0007669"/>
    <property type="project" value="TreeGrafter"/>
</dbReference>
<dbReference type="PANTHER" id="PTHR10514">
    <property type="entry name" value="ANGIOTENSIN-CONVERTING ENZYME"/>
    <property type="match status" value="1"/>
</dbReference>
<dbReference type="EMBL" id="JASPKY010000230">
    <property type="protein sequence ID" value="KAK9718271.1"/>
    <property type="molecule type" value="Genomic_DNA"/>
</dbReference>
<evidence type="ECO:0000256" key="5">
    <source>
        <dbReference type="PROSITE-ProRule" id="PRU01355"/>
    </source>
</evidence>
<organism evidence="6 7">
    <name type="scientific">Popillia japonica</name>
    <name type="common">Japanese beetle</name>
    <dbReference type="NCBI Taxonomy" id="7064"/>
    <lineage>
        <taxon>Eukaryota</taxon>
        <taxon>Metazoa</taxon>
        <taxon>Ecdysozoa</taxon>
        <taxon>Arthropoda</taxon>
        <taxon>Hexapoda</taxon>
        <taxon>Insecta</taxon>
        <taxon>Pterygota</taxon>
        <taxon>Neoptera</taxon>
        <taxon>Endopterygota</taxon>
        <taxon>Coleoptera</taxon>
        <taxon>Polyphaga</taxon>
        <taxon>Scarabaeiformia</taxon>
        <taxon>Scarabaeidae</taxon>
        <taxon>Rutelinae</taxon>
        <taxon>Popillia</taxon>
    </lineage>
</organism>
<evidence type="ECO:0000256" key="1">
    <source>
        <dbReference type="ARBA" id="ARBA00008139"/>
    </source>
</evidence>
<evidence type="ECO:0000256" key="4">
    <source>
        <dbReference type="ARBA" id="ARBA00023180"/>
    </source>
</evidence>
<dbReference type="InterPro" id="IPR001548">
    <property type="entry name" value="Peptidase_M2"/>
</dbReference>
<keyword evidence="7" id="KW-1185">Reference proteome</keyword>
<evidence type="ECO:0000313" key="7">
    <source>
        <dbReference type="Proteomes" id="UP001458880"/>
    </source>
</evidence>
<dbReference type="Pfam" id="PF01401">
    <property type="entry name" value="Peptidase_M2"/>
    <property type="match status" value="1"/>
</dbReference>
<dbReference type="PANTHER" id="PTHR10514:SF27">
    <property type="entry name" value="ANGIOTENSIN-CONVERTING ENZYME"/>
    <property type="match status" value="1"/>
</dbReference>
<protein>
    <submittedName>
        <fullName evidence="6">Angiotensin-converting enzyme</fullName>
    </submittedName>
</protein>
<sequence length="163" mass="18396">MSAKSWINLEPSLRPYPSAGVIDISDVLIRNEYDAKMLFEKADEFLKSQRFADSSGSYGEDAILEKPDGTEVICEPSAWDFCDGETYRVGLKLGSTLPWRQVLTAISRETDISTTGIKTYFKPLYEYLLTANETISPSQLKEFLSGEYAERAQEVYSKQVHAE</sequence>
<comment type="caution">
    <text evidence="6">The sequence shown here is derived from an EMBL/GenBank/DDBJ whole genome shotgun (WGS) entry which is preliminary data.</text>
</comment>
<dbReference type="Proteomes" id="UP001458880">
    <property type="component" value="Unassembled WGS sequence"/>
</dbReference>